<dbReference type="PANTHER" id="PTHR30221">
    <property type="entry name" value="SMALL-CONDUCTANCE MECHANOSENSITIVE CHANNEL"/>
    <property type="match status" value="1"/>
</dbReference>
<dbReference type="InterPro" id="IPR011014">
    <property type="entry name" value="MscS_channel_TM-2"/>
</dbReference>
<dbReference type="InterPro" id="IPR006685">
    <property type="entry name" value="MscS_channel_2nd"/>
</dbReference>
<organism evidence="11 12">
    <name type="scientific">Gracilinema caldarium (strain ATCC 51460 / DSM 7334 / H1)</name>
    <name type="common">Treponema caldarium</name>
    <dbReference type="NCBI Taxonomy" id="744872"/>
    <lineage>
        <taxon>Bacteria</taxon>
        <taxon>Pseudomonadati</taxon>
        <taxon>Spirochaetota</taxon>
        <taxon>Spirochaetia</taxon>
        <taxon>Spirochaetales</taxon>
        <taxon>Breznakiellaceae</taxon>
        <taxon>Gracilinema</taxon>
    </lineage>
</organism>
<evidence type="ECO:0000259" key="10">
    <source>
        <dbReference type="Pfam" id="PF21088"/>
    </source>
</evidence>
<evidence type="ECO:0000256" key="4">
    <source>
        <dbReference type="ARBA" id="ARBA00022692"/>
    </source>
</evidence>
<evidence type="ECO:0000256" key="5">
    <source>
        <dbReference type="ARBA" id="ARBA00022989"/>
    </source>
</evidence>
<feature type="domain" description="Mechanosensitive ion channel MscS C-terminal" evidence="9">
    <location>
        <begin position="184"/>
        <end position="262"/>
    </location>
</feature>
<dbReference type="Proteomes" id="UP000000503">
    <property type="component" value="Chromosome"/>
</dbReference>
<evidence type="ECO:0000313" key="11">
    <source>
        <dbReference type="EMBL" id="AEJ18620.1"/>
    </source>
</evidence>
<dbReference type="SUPFAM" id="SSF50182">
    <property type="entry name" value="Sm-like ribonucleoproteins"/>
    <property type="match status" value="1"/>
</dbReference>
<dbReference type="Pfam" id="PF21082">
    <property type="entry name" value="MS_channel_3rd"/>
    <property type="match status" value="1"/>
</dbReference>
<dbReference type="EMBL" id="CP002868">
    <property type="protein sequence ID" value="AEJ18620.1"/>
    <property type="molecule type" value="Genomic_DNA"/>
</dbReference>
<sequence length="276" mass="30480">MKTDVLFSNITTFLSQFASADFYSKILGTAIAIGLVLIVFGIANRIVSKMAAAALPQPRAFVIKKIIRYAGYVVAIMTLFNALGIDLSALLGAAGIAGIAVGFAAQTSVSNVISGLFLVSEKHFQIGDVIQVGDVSGVVQSIDLLSIKIQTFDNRYIRIPNETLIKTNVINITRFPIRRLDVWVSVAYTSDLERVRTILLDVAGKNPYVLDNPEPLIVFDKFDSSGINILVGLWFEKSEYLNLKNSIMVDIHRRFAEEGIEIPYPKLDVFMRETMV</sequence>
<evidence type="ECO:0000256" key="6">
    <source>
        <dbReference type="ARBA" id="ARBA00023136"/>
    </source>
</evidence>
<comment type="similarity">
    <text evidence="2">Belongs to the MscS (TC 1.A.23) family.</text>
</comment>
<dbReference type="AlphaFoldDB" id="F8EYP3"/>
<comment type="subcellular location">
    <subcellularLocation>
        <location evidence="1">Cell membrane</location>
        <topology evidence="1">Multi-pass membrane protein</topology>
    </subcellularLocation>
</comment>
<dbReference type="Gene3D" id="2.30.30.60">
    <property type="match status" value="1"/>
</dbReference>
<evidence type="ECO:0000256" key="7">
    <source>
        <dbReference type="SAM" id="Phobius"/>
    </source>
</evidence>
<dbReference type="InterPro" id="IPR023408">
    <property type="entry name" value="MscS_beta-dom_sf"/>
</dbReference>
<feature type="transmembrane region" description="Helical" evidence="7">
    <location>
        <begin position="69"/>
        <end position="90"/>
    </location>
</feature>
<evidence type="ECO:0000256" key="2">
    <source>
        <dbReference type="ARBA" id="ARBA00008017"/>
    </source>
</evidence>
<reference evidence="12" key="1">
    <citation type="journal article" date="2013" name="Stand. Genomic Sci.">
        <title>Genome sequence of the thermophilic fresh-water bacterium Spirochaeta caldaria type strain (H1(T)), reclassification of Spirochaeta caldaria, Spirochaeta stenostrepta, and Spirochaeta zuelzerae in the genus Treponema as Treponema caldaria comb. nov., Treponema stenostrepta comb. nov., and Treponema zuelzerae comb. nov., and emendation of the genus Treponema.</title>
        <authorList>
            <person name="Abt B."/>
            <person name="Goker M."/>
            <person name="Scheuner C."/>
            <person name="Han C."/>
            <person name="Lu M."/>
            <person name="Misra M."/>
            <person name="Lapidus A."/>
            <person name="Nolan M."/>
            <person name="Lucas S."/>
            <person name="Hammon N."/>
            <person name="Deshpande S."/>
            <person name="Cheng J.F."/>
            <person name="Tapia R."/>
            <person name="Goodwin L.A."/>
            <person name="Pitluck S."/>
            <person name="Liolios K."/>
            <person name="Pagani I."/>
            <person name="Ivanova N."/>
            <person name="Mavromatis K."/>
            <person name="Mikhailova N."/>
            <person name="Huntemann M."/>
            <person name="Pati A."/>
            <person name="Chen A."/>
            <person name="Palaniappan K."/>
            <person name="Land M."/>
            <person name="Hauser L."/>
            <person name="Jeffries C.D."/>
            <person name="Rohde M."/>
            <person name="Spring S."/>
            <person name="Gronow S."/>
            <person name="Detter J.C."/>
            <person name="Bristow J."/>
            <person name="Eisen J.A."/>
            <person name="Markowitz V."/>
            <person name="Hugenholtz P."/>
            <person name="Kyrpides N.C."/>
            <person name="Woyke T."/>
            <person name="Klenk H.P."/>
        </authorList>
    </citation>
    <scope>NUCLEOTIDE SEQUENCE</scope>
    <source>
        <strain evidence="12">ATCC 51460 / DSM 7334 / H1</strain>
    </source>
</reference>
<dbReference type="eggNOG" id="COG0668">
    <property type="taxonomic scope" value="Bacteria"/>
</dbReference>
<keyword evidence="4 7" id="KW-0812">Transmembrane</keyword>
<dbReference type="HOGENOM" id="CLU_037945_1_0_12"/>
<dbReference type="RefSeq" id="WP_013967932.1">
    <property type="nucleotide sequence ID" value="NC_015732.1"/>
</dbReference>
<dbReference type="Pfam" id="PF00924">
    <property type="entry name" value="MS_channel_2nd"/>
    <property type="match status" value="1"/>
</dbReference>
<keyword evidence="6 7" id="KW-0472">Membrane</keyword>
<dbReference type="Pfam" id="PF21088">
    <property type="entry name" value="MS_channel_1st"/>
    <property type="match status" value="1"/>
</dbReference>
<gene>
    <name evidence="11" type="ordered locus">Spica_0456</name>
</gene>
<keyword evidence="12" id="KW-1185">Reference proteome</keyword>
<protein>
    <submittedName>
        <fullName evidence="11">MscS Mechanosensitive ion channel</fullName>
    </submittedName>
</protein>
<feature type="domain" description="Mechanosensitive ion channel MscS" evidence="8">
    <location>
        <begin position="107"/>
        <end position="174"/>
    </location>
</feature>
<dbReference type="InterPro" id="IPR045275">
    <property type="entry name" value="MscS_archaea/bacteria_type"/>
</dbReference>
<dbReference type="STRING" id="744872.Spica_0456"/>
<dbReference type="InterPro" id="IPR049278">
    <property type="entry name" value="MS_channel_C"/>
</dbReference>
<dbReference type="SUPFAM" id="SSF82861">
    <property type="entry name" value="Mechanosensitive channel protein MscS (YggB), transmembrane region"/>
    <property type="match status" value="1"/>
</dbReference>
<dbReference type="GO" id="GO:0008381">
    <property type="term" value="F:mechanosensitive monoatomic ion channel activity"/>
    <property type="evidence" value="ECO:0007669"/>
    <property type="project" value="InterPro"/>
</dbReference>
<dbReference type="Gene3D" id="3.30.70.100">
    <property type="match status" value="1"/>
</dbReference>
<dbReference type="KEGG" id="scd:Spica_0456"/>
<evidence type="ECO:0000259" key="8">
    <source>
        <dbReference type="Pfam" id="PF00924"/>
    </source>
</evidence>
<dbReference type="InterPro" id="IPR010920">
    <property type="entry name" value="LSM_dom_sf"/>
</dbReference>
<keyword evidence="5 7" id="KW-1133">Transmembrane helix</keyword>
<evidence type="ECO:0000256" key="3">
    <source>
        <dbReference type="ARBA" id="ARBA00022475"/>
    </source>
</evidence>
<evidence type="ECO:0000256" key="1">
    <source>
        <dbReference type="ARBA" id="ARBA00004651"/>
    </source>
</evidence>
<feature type="transmembrane region" description="Helical" evidence="7">
    <location>
        <begin position="96"/>
        <end position="119"/>
    </location>
</feature>
<dbReference type="InterPro" id="IPR049142">
    <property type="entry name" value="MS_channel_1st"/>
</dbReference>
<name>F8EYP3_GRAC1</name>
<feature type="transmembrane region" description="Helical" evidence="7">
    <location>
        <begin position="30"/>
        <end position="48"/>
    </location>
</feature>
<keyword evidence="3" id="KW-1003">Cell membrane</keyword>
<accession>F8EYP3</accession>
<dbReference type="OrthoDB" id="9809206at2"/>
<dbReference type="InterPro" id="IPR011066">
    <property type="entry name" value="MscS_channel_C_sf"/>
</dbReference>
<dbReference type="PANTHER" id="PTHR30221:SF1">
    <property type="entry name" value="SMALL-CONDUCTANCE MECHANOSENSITIVE CHANNEL"/>
    <property type="match status" value="1"/>
</dbReference>
<evidence type="ECO:0000259" key="9">
    <source>
        <dbReference type="Pfam" id="PF21082"/>
    </source>
</evidence>
<dbReference type="SUPFAM" id="SSF82689">
    <property type="entry name" value="Mechanosensitive channel protein MscS (YggB), C-terminal domain"/>
    <property type="match status" value="1"/>
</dbReference>
<dbReference type="GO" id="GO:0005886">
    <property type="term" value="C:plasma membrane"/>
    <property type="evidence" value="ECO:0007669"/>
    <property type="project" value="UniProtKB-SubCell"/>
</dbReference>
<feature type="domain" description="Mechanosensitive ion channel transmembrane helices 2/3" evidence="10">
    <location>
        <begin position="65"/>
        <end position="106"/>
    </location>
</feature>
<evidence type="ECO:0000313" key="12">
    <source>
        <dbReference type="Proteomes" id="UP000000503"/>
    </source>
</evidence>
<proteinExistence type="inferred from homology"/>
<dbReference type="Gene3D" id="1.10.287.1260">
    <property type="match status" value="1"/>
</dbReference>